<evidence type="ECO:0000313" key="7">
    <source>
        <dbReference type="Proteomes" id="UP000001940"/>
    </source>
</evidence>
<dbReference type="FunCoup" id="P91483">
    <property type="interactions" value="374"/>
</dbReference>
<evidence type="ECO:0000259" key="5">
    <source>
        <dbReference type="PROSITE" id="PS50089"/>
    </source>
</evidence>
<keyword evidence="2" id="KW-0862">Zinc</keyword>
<name>P91483_CAEEL</name>
<dbReference type="Bgee" id="WBGene00020629">
    <property type="expression patterns" value="Expressed in adult organism and 4 other cell types or tissues"/>
</dbReference>
<sequence>MADKLAFTTADLVTCLICIREFDTKTRKPKVLHCGHTVCEECTDNLRDFNAPLLVVRCPTCRQFTKRPVAESCNTNFQLMGYLAEKEKFEREKKAKGGKPKKPDQVLTLKMARSNRMEIHVASKKDLEGPELYLRKDSEGNTHIVVAGLTGSPAEVMKFITENGISIETGVLMPQVVYDEGRTRGGTEKFAKVNSMAAGQSAIKCTKPPVKLEELEFHKTFELKVSEESGSLKMELVQKEEVPKNGFGVFEGCMTKPSAKRLKEFTDSCPGTSAEDEVQVIEPEPLPKRRRTRK</sequence>
<dbReference type="OMA" id="TCLICIR"/>
<dbReference type="PaxDb" id="6239-T20F5.7"/>
<evidence type="ECO:0000256" key="3">
    <source>
        <dbReference type="PROSITE-ProRule" id="PRU00175"/>
    </source>
</evidence>
<evidence type="ECO:0000313" key="6">
    <source>
        <dbReference type="EMBL" id="CCD67782.1"/>
    </source>
</evidence>
<organism evidence="6 7">
    <name type="scientific">Caenorhabditis elegans</name>
    <dbReference type="NCBI Taxonomy" id="6239"/>
    <lineage>
        <taxon>Eukaryota</taxon>
        <taxon>Metazoa</taxon>
        <taxon>Ecdysozoa</taxon>
        <taxon>Nematoda</taxon>
        <taxon>Chromadorea</taxon>
        <taxon>Rhabditida</taxon>
        <taxon>Rhabditina</taxon>
        <taxon>Rhabditomorpha</taxon>
        <taxon>Rhabditoidea</taxon>
        <taxon>Rhabditidae</taxon>
        <taxon>Peloderinae</taxon>
        <taxon>Caenorhabditis</taxon>
    </lineage>
</organism>
<evidence type="ECO:0000256" key="2">
    <source>
        <dbReference type="ARBA" id="ARBA00022833"/>
    </source>
</evidence>
<dbReference type="PIR" id="T29212">
    <property type="entry name" value="T29212"/>
</dbReference>
<evidence type="ECO:0000256" key="4">
    <source>
        <dbReference type="SAM" id="MobiDB-lite"/>
    </source>
</evidence>
<keyword evidence="9" id="KW-1267">Proteomics identification</keyword>
<dbReference type="InterPro" id="IPR001841">
    <property type="entry name" value="Znf_RING"/>
</dbReference>
<dbReference type="CDD" id="cd16587">
    <property type="entry name" value="RING-HC_TRIM32_C-VII"/>
    <property type="match status" value="1"/>
</dbReference>
<protein>
    <submittedName>
        <fullName evidence="6">RING-type domain-containing protein</fullName>
    </submittedName>
</protein>
<dbReference type="PANTHER" id="PTHR22791">
    <property type="entry name" value="RING-TYPE DOMAIN-CONTAINING PROTEIN"/>
    <property type="match status" value="1"/>
</dbReference>
<evidence type="ECO:0000313" key="8">
    <source>
        <dbReference type="WormBase" id="T20F5.7"/>
    </source>
</evidence>
<dbReference type="GO" id="GO:0008270">
    <property type="term" value="F:zinc ion binding"/>
    <property type="evidence" value="ECO:0007669"/>
    <property type="project" value="UniProtKB-KW"/>
</dbReference>
<dbReference type="InterPro" id="IPR051435">
    <property type="entry name" value="RING_finger_E3_ubiq-ligases"/>
</dbReference>
<dbReference type="AlphaFoldDB" id="P91483"/>
<keyword evidence="1 3" id="KW-0479">Metal-binding</keyword>
<dbReference type="WormBase" id="T20F5.7">
    <property type="protein sequence ID" value="CE13828"/>
    <property type="gene ID" value="WBGene00020629"/>
</dbReference>
<dbReference type="Gene3D" id="3.30.40.10">
    <property type="entry name" value="Zinc/RING finger domain, C3HC4 (zinc finger)"/>
    <property type="match status" value="1"/>
</dbReference>
<dbReference type="Pfam" id="PF14634">
    <property type="entry name" value="zf-RING_5"/>
    <property type="match status" value="1"/>
</dbReference>
<dbReference type="GO" id="GO:0016567">
    <property type="term" value="P:protein ubiquitination"/>
    <property type="evidence" value="ECO:0000318"/>
    <property type="project" value="GO_Central"/>
</dbReference>
<dbReference type="Proteomes" id="UP000001940">
    <property type="component" value="Chromosome I"/>
</dbReference>
<proteinExistence type="evidence at protein level"/>
<dbReference type="GO" id="GO:0061630">
    <property type="term" value="F:ubiquitin protein ligase activity"/>
    <property type="evidence" value="ECO:0000318"/>
    <property type="project" value="GO_Central"/>
</dbReference>
<dbReference type="AGR" id="WB:WBGene00020629"/>
<evidence type="ECO:0000256" key="1">
    <source>
        <dbReference type="ARBA" id="ARBA00022771"/>
    </source>
</evidence>
<keyword evidence="7" id="KW-1185">Reference proteome</keyword>
<evidence type="ECO:0007829" key="9">
    <source>
        <dbReference type="PeptideAtlas" id="P91483"/>
    </source>
</evidence>
<dbReference type="PANTHER" id="PTHR22791:SF33">
    <property type="entry name" value="RING-TYPE DOMAIN-CONTAINING PROTEIN"/>
    <property type="match status" value="1"/>
</dbReference>
<feature type="region of interest" description="Disordered" evidence="4">
    <location>
        <begin position="264"/>
        <end position="294"/>
    </location>
</feature>
<keyword evidence="1 3" id="KW-0863">Zinc-finger</keyword>
<dbReference type="OrthoDB" id="6106880at2759"/>
<accession>P91483</accession>
<dbReference type="InterPro" id="IPR013083">
    <property type="entry name" value="Znf_RING/FYVE/PHD"/>
</dbReference>
<gene>
    <name evidence="6" type="ORF">CELE_T20F5.7</name>
    <name evidence="6 8" type="ORF">T20F5.7</name>
</gene>
<dbReference type="SUPFAM" id="SSF57850">
    <property type="entry name" value="RING/U-box"/>
    <property type="match status" value="1"/>
</dbReference>
<dbReference type="HOGENOM" id="CLU_1129936_0_0_1"/>
<feature type="domain" description="RING-type" evidence="5">
    <location>
        <begin position="15"/>
        <end position="62"/>
    </location>
</feature>
<dbReference type="STRING" id="6239.T20F5.7.1"/>
<dbReference type="UCSC" id="T20F5.7">
    <property type="organism name" value="c. elegans"/>
</dbReference>
<dbReference type="eggNOG" id="KOG2177">
    <property type="taxonomic scope" value="Eukaryota"/>
</dbReference>
<dbReference type="SMART" id="SM00184">
    <property type="entry name" value="RING"/>
    <property type="match status" value="1"/>
</dbReference>
<dbReference type="InParanoid" id="P91483"/>
<dbReference type="EMBL" id="BX284601">
    <property type="protein sequence ID" value="CCD67782.1"/>
    <property type="molecule type" value="Genomic_DNA"/>
</dbReference>
<reference evidence="6 7" key="1">
    <citation type="journal article" date="1998" name="Science">
        <title>Genome sequence of the nematode C. elegans: a platform for investigating biology.</title>
        <authorList>
            <consortium name="The C. elegans sequencing consortium"/>
            <person name="Sulson J.E."/>
            <person name="Waterston R."/>
        </authorList>
    </citation>
    <scope>NUCLEOTIDE SEQUENCE [LARGE SCALE GENOMIC DNA]</scope>
    <source>
        <strain evidence="6 7">Bristol N2</strain>
    </source>
</reference>
<dbReference type="PROSITE" id="PS50089">
    <property type="entry name" value="ZF_RING_2"/>
    <property type="match status" value="1"/>
</dbReference>
<dbReference type="PeptideAtlas" id="P91483"/>